<evidence type="ECO:0000313" key="7">
    <source>
        <dbReference type="EMBL" id="QJA66486.1"/>
    </source>
</evidence>
<organism evidence="7">
    <name type="scientific">viral metagenome</name>
    <dbReference type="NCBI Taxonomy" id="1070528"/>
    <lineage>
        <taxon>unclassified sequences</taxon>
        <taxon>metagenomes</taxon>
        <taxon>organismal metagenomes</taxon>
    </lineage>
</organism>
<evidence type="ECO:0000256" key="1">
    <source>
        <dbReference type="ARBA" id="ARBA00007405"/>
    </source>
</evidence>
<evidence type="ECO:0000256" key="5">
    <source>
        <dbReference type="ARBA" id="ARBA00047754"/>
    </source>
</evidence>
<dbReference type="GO" id="GO:0004748">
    <property type="term" value="F:ribonucleoside-diphosphate reductase activity, thioredoxin disulfide as acceptor"/>
    <property type="evidence" value="ECO:0007669"/>
    <property type="project" value="UniProtKB-EC"/>
</dbReference>
<dbReference type="GO" id="GO:0000166">
    <property type="term" value="F:nucleotide binding"/>
    <property type="evidence" value="ECO:0007669"/>
    <property type="project" value="UniProtKB-KW"/>
</dbReference>
<name>A0A6M3J9F7_9ZZZZ</name>
<evidence type="ECO:0000256" key="3">
    <source>
        <dbReference type="ARBA" id="ARBA00022634"/>
    </source>
</evidence>
<protein>
    <recommendedName>
        <fullName evidence="2">ribonucleoside-diphosphate reductase</fullName>
        <ecNumber evidence="2">1.17.4.1</ecNumber>
    </recommendedName>
</protein>
<dbReference type="EMBL" id="MT141555">
    <property type="protein sequence ID" value="QJA66486.1"/>
    <property type="molecule type" value="Genomic_DNA"/>
</dbReference>
<reference evidence="7" key="1">
    <citation type="submission" date="2020-03" db="EMBL/GenBank/DDBJ databases">
        <title>The deep terrestrial virosphere.</title>
        <authorList>
            <person name="Holmfeldt K."/>
            <person name="Nilsson E."/>
            <person name="Simone D."/>
            <person name="Lopez-Fernandez M."/>
            <person name="Wu X."/>
            <person name="de Brujin I."/>
            <person name="Lundin D."/>
            <person name="Andersson A."/>
            <person name="Bertilsson S."/>
            <person name="Dopson M."/>
        </authorList>
    </citation>
    <scope>NUCLEOTIDE SEQUENCE</scope>
    <source>
        <strain evidence="7">MM415B00347</strain>
    </source>
</reference>
<keyword evidence="4" id="KW-0547">Nucleotide-binding</keyword>
<evidence type="ECO:0000256" key="4">
    <source>
        <dbReference type="ARBA" id="ARBA00022741"/>
    </source>
</evidence>
<feature type="domain" description="TSCPD" evidence="6">
    <location>
        <begin position="31"/>
        <end position="135"/>
    </location>
</feature>
<gene>
    <name evidence="7" type="ORF">MM415B00347_0054</name>
</gene>
<dbReference type="EC" id="1.17.4.1" evidence="2"/>
<comment type="similarity">
    <text evidence="1">Belongs to the ribonucleoside diphosphate reductase class-2 family.</text>
</comment>
<sequence>MKEEWIGRMGQELALNHLENIEVKIKGKKMKLQRPETLNSFTTKVPTGFGNLYITVTELDSKPFEVFCTIGKSGASIMAKAEVTGRLVSLALRHEVPLEDIIDQLINISGGEPLAWKKTVIKSIPDAVGKVLKEKYLNKEEPNAL</sequence>
<dbReference type="Pfam" id="PF12637">
    <property type="entry name" value="TSCPD"/>
    <property type="match status" value="1"/>
</dbReference>
<comment type="catalytic activity">
    <reaction evidence="5">
        <text>a 2'-deoxyribonucleoside 5'-diphosphate + [thioredoxin]-disulfide + H2O = a ribonucleoside 5'-diphosphate + [thioredoxin]-dithiol</text>
        <dbReference type="Rhea" id="RHEA:23252"/>
        <dbReference type="Rhea" id="RHEA-COMP:10698"/>
        <dbReference type="Rhea" id="RHEA-COMP:10700"/>
        <dbReference type="ChEBI" id="CHEBI:15377"/>
        <dbReference type="ChEBI" id="CHEBI:29950"/>
        <dbReference type="ChEBI" id="CHEBI:50058"/>
        <dbReference type="ChEBI" id="CHEBI:57930"/>
        <dbReference type="ChEBI" id="CHEBI:73316"/>
        <dbReference type="EC" id="1.17.4.1"/>
    </reaction>
</comment>
<evidence type="ECO:0000256" key="2">
    <source>
        <dbReference type="ARBA" id="ARBA00012274"/>
    </source>
</evidence>
<evidence type="ECO:0000259" key="6">
    <source>
        <dbReference type="Pfam" id="PF12637"/>
    </source>
</evidence>
<dbReference type="InterPro" id="IPR024434">
    <property type="entry name" value="TSCPD_dom"/>
</dbReference>
<proteinExistence type="inferred from homology"/>
<dbReference type="GO" id="GO:0071897">
    <property type="term" value="P:DNA biosynthetic process"/>
    <property type="evidence" value="ECO:0007669"/>
    <property type="project" value="UniProtKB-KW"/>
</dbReference>
<keyword evidence="3" id="KW-0237">DNA synthesis</keyword>
<accession>A0A6M3J9F7</accession>
<dbReference type="AlphaFoldDB" id="A0A6M3J9F7"/>